<keyword evidence="1" id="KW-0812">Transmembrane</keyword>
<keyword evidence="1" id="KW-0472">Membrane</keyword>
<organism evidence="2">
    <name type="scientific">Anguilla anguilla</name>
    <name type="common">European freshwater eel</name>
    <name type="synonym">Muraena anguilla</name>
    <dbReference type="NCBI Taxonomy" id="7936"/>
    <lineage>
        <taxon>Eukaryota</taxon>
        <taxon>Metazoa</taxon>
        <taxon>Chordata</taxon>
        <taxon>Craniata</taxon>
        <taxon>Vertebrata</taxon>
        <taxon>Euteleostomi</taxon>
        <taxon>Actinopterygii</taxon>
        <taxon>Neopterygii</taxon>
        <taxon>Teleostei</taxon>
        <taxon>Anguilliformes</taxon>
        <taxon>Anguillidae</taxon>
        <taxon>Anguilla</taxon>
    </lineage>
</organism>
<dbReference type="AlphaFoldDB" id="A0A0E9SDM5"/>
<sequence length="45" mass="5168">MSENVCLCCLIMNQFTTLKVSSLLYCLHVFMHEFASIFIIPDIAQ</sequence>
<evidence type="ECO:0000256" key="1">
    <source>
        <dbReference type="SAM" id="Phobius"/>
    </source>
</evidence>
<name>A0A0E9SDM5_ANGAN</name>
<keyword evidence="1" id="KW-1133">Transmembrane helix</keyword>
<proteinExistence type="predicted"/>
<reference evidence="2" key="2">
    <citation type="journal article" date="2015" name="Fish Shellfish Immunol.">
        <title>Early steps in the European eel (Anguilla anguilla)-Vibrio vulnificus interaction in the gills: Role of the RtxA13 toxin.</title>
        <authorList>
            <person name="Callol A."/>
            <person name="Pajuelo D."/>
            <person name="Ebbesson L."/>
            <person name="Teles M."/>
            <person name="MacKenzie S."/>
            <person name="Amaro C."/>
        </authorList>
    </citation>
    <scope>NUCLEOTIDE SEQUENCE</scope>
</reference>
<accession>A0A0E9SDM5</accession>
<protein>
    <submittedName>
        <fullName evidence="2">Uncharacterized protein</fullName>
    </submittedName>
</protein>
<reference evidence="2" key="1">
    <citation type="submission" date="2014-11" db="EMBL/GenBank/DDBJ databases">
        <authorList>
            <person name="Amaro Gonzalez C."/>
        </authorList>
    </citation>
    <scope>NUCLEOTIDE SEQUENCE</scope>
</reference>
<evidence type="ECO:0000313" key="2">
    <source>
        <dbReference type="EMBL" id="JAH39332.1"/>
    </source>
</evidence>
<feature type="transmembrane region" description="Helical" evidence="1">
    <location>
        <begin position="22"/>
        <end position="40"/>
    </location>
</feature>
<dbReference type="EMBL" id="GBXM01069245">
    <property type="protein sequence ID" value="JAH39332.1"/>
    <property type="molecule type" value="Transcribed_RNA"/>
</dbReference>